<proteinExistence type="predicted"/>
<dbReference type="Proteomes" id="UP000437970">
    <property type="component" value="Unassembled WGS sequence"/>
</dbReference>
<evidence type="ECO:0000313" key="2">
    <source>
        <dbReference type="EMBL" id="MQT80471.1"/>
    </source>
</evidence>
<reference evidence="5 6" key="1">
    <citation type="submission" date="2019-10" db="EMBL/GenBank/DDBJ databases">
        <title>Evaluation of single-gene subtyping targets for Pseudomonas.</title>
        <authorList>
            <person name="Reichler S.J."/>
            <person name="Orsi R.H."/>
            <person name="Wiedmann M."/>
            <person name="Martin N.H."/>
            <person name="Murphy S.I."/>
        </authorList>
    </citation>
    <scope>NUCLEOTIDE SEQUENCE</scope>
    <source>
        <strain evidence="1 7">FSL R10-0802</strain>
        <strain evidence="3 6">FSL R10-1594</strain>
        <strain evidence="4 5">FSL R10-1984</strain>
        <strain evidence="2">FSL R10-2339</strain>
    </source>
</reference>
<keyword evidence="7" id="KW-1185">Reference proteome</keyword>
<evidence type="ECO:0000313" key="7">
    <source>
        <dbReference type="Proteomes" id="UP000713985"/>
    </source>
</evidence>
<evidence type="ECO:0000313" key="1">
    <source>
        <dbReference type="EMBL" id="MQT27106.1"/>
    </source>
</evidence>
<evidence type="ECO:0000313" key="4">
    <source>
        <dbReference type="EMBL" id="MQU25467.1"/>
    </source>
</evidence>
<protein>
    <submittedName>
        <fullName evidence="2">TIGR02647 family protein</fullName>
    </submittedName>
</protein>
<comment type="caution">
    <text evidence="2">The sequence shown here is derived from an EMBL/GenBank/DDBJ whole genome shotgun (WGS) entry which is preliminary data.</text>
</comment>
<dbReference type="Proteomes" id="UP000713985">
    <property type="component" value="Unassembled WGS sequence"/>
</dbReference>
<dbReference type="InterPro" id="IPR013468">
    <property type="entry name" value="CHP02647"/>
</dbReference>
<dbReference type="Proteomes" id="UP000443000">
    <property type="component" value="Unassembled WGS sequence"/>
</dbReference>
<dbReference type="NCBIfam" id="TIGR02647">
    <property type="entry name" value="DNA"/>
    <property type="match status" value="1"/>
</dbReference>
<evidence type="ECO:0000313" key="3">
    <source>
        <dbReference type="EMBL" id="MQU17294.1"/>
    </source>
</evidence>
<dbReference type="EMBL" id="WIVT01000013">
    <property type="protein sequence ID" value="MQU17294.1"/>
    <property type="molecule type" value="Genomic_DNA"/>
</dbReference>
<dbReference type="AlphaFoldDB" id="A0A6A7YTW1"/>
<sequence length="89" mass="9648">MSFTPELVAELKVLALFDLDSTFEGLKVHQTADPALVEAAKRLYAKDLITQPDGGYLTGLGRDAVESVKTLLTILTTEAFVEVPLKELA</sequence>
<dbReference type="EMBL" id="WIWP01000026">
    <property type="protein sequence ID" value="MQT27106.1"/>
    <property type="molecule type" value="Genomic_DNA"/>
</dbReference>
<dbReference type="EMBL" id="WIWC01000013">
    <property type="protein sequence ID" value="MQT80471.1"/>
    <property type="molecule type" value="Genomic_DNA"/>
</dbReference>
<dbReference type="RefSeq" id="WP_153377434.1">
    <property type="nucleotide sequence ID" value="NZ_CAXAOS010000003.1"/>
</dbReference>
<dbReference type="OrthoDB" id="5600572at2"/>
<dbReference type="Pfam" id="PF18918">
    <property type="entry name" value="DUF5669"/>
    <property type="match status" value="1"/>
</dbReference>
<accession>A0A6A7YTW1</accession>
<evidence type="ECO:0000313" key="5">
    <source>
        <dbReference type="Proteomes" id="UP000437970"/>
    </source>
</evidence>
<dbReference type="EMBL" id="WIVW01000002">
    <property type="protein sequence ID" value="MQU25467.1"/>
    <property type="molecule type" value="Genomic_DNA"/>
</dbReference>
<evidence type="ECO:0000313" key="6">
    <source>
        <dbReference type="Proteomes" id="UP000443000"/>
    </source>
</evidence>
<organism evidence="2">
    <name type="scientific">Pseudomonas helleri</name>
    <dbReference type="NCBI Taxonomy" id="1608996"/>
    <lineage>
        <taxon>Bacteria</taxon>
        <taxon>Pseudomonadati</taxon>
        <taxon>Pseudomonadota</taxon>
        <taxon>Gammaproteobacteria</taxon>
        <taxon>Pseudomonadales</taxon>
        <taxon>Pseudomonadaceae</taxon>
        <taxon>Pseudomonas</taxon>
    </lineage>
</organism>
<name>A0A6A7YTW1_9PSED</name>
<gene>
    <name evidence="3" type="ORF">GHN41_12690</name>
    <name evidence="2" type="ORF">GHN86_10420</name>
    <name evidence="1" type="ORF">GHN94_14890</name>
    <name evidence="4" type="ORF">GHO29_03135</name>
</gene>